<dbReference type="AlphaFoldDB" id="A0A9X0BBZ2"/>
<keyword evidence="2" id="KW-0521">NADP</keyword>
<keyword evidence="5" id="KW-1185">Reference proteome</keyword>
<evidence type="ECO:0000313" key="4">
    <source>
        <dbReference type="EMBL" id="KAJ5404068.1"/>
    </source>
</evidence>
<dbReference type="SUPFAM" id="SSF51735">
    <property type="entry name" value="NAD(P)-binding Rossmann-fold domains"/>
    <property type="match status" value="1"/>
</dbReference>
<keyword evidence="3" id="KW-0560">Oxidoreductase</keyword>
<evidence type="ECO:0000256" key="2">
    <source>
        <dbReference type="ARBA" id="ARBA00022857"/>
    </source>
</evidence>
<evidence type="ECO:0000256" key="1">
    <source>
        <dbReference type="ARBA" id="ARBA00006484"/>
    </source>
</evidence>
<comment type="caution">
    <text evidence="4">The sequence shown here is derived from an EMBL/GenBank/DDBJ whole genome shotgun (WGS) entry which is preliminary data.</text>
</comment>
<dbReference type="Proteomes" id="UP001147747">
    <property type="component" value="Unassembled WGS sequence"/>
</dbReference>
<dbReference type="InterPro" id="IPR002347">
    <property type="entry name" value="SDR_fam"/>
</dbReference>
<dbReference type="RefSeq" id="XP_056491310.1">
    <property type="nucleotide sequence ID" value="XM_056628576.1"/>
</dbReference>
<dbReference type="PRINTS" id="PR00081">
    <property type="entry name" value="GDHRDH"/>
</dbReference>
<dbReference type="PANTHER" id="PTHR43477">
    <property type="entry name" value="DIHYDROANTICAPSIN 7-DEHYDROGENASE"/>
    <property type="match status" value="1"/>
</dbReference>
<dbReference type="InterPro" id="IPR036291">
    <property type="entry name" value="NAD(P)-bd_dom_sf"/>
</dbReference>
<dbReference type="GeneID" id="81367556"/>
<reference evidence="4" key="2">
    <citation type="journal article" date="2023" name="IMA Fungus">
        <title>Comparative genomic study of the Penicillium genus elucidates a diverse pangenome and 15 lateral gene transfer events.</title>
        <authorList>
            <person name="Petersen C."/>
            <person name="Sorensen T."/>
            <person name="Nielsen M.R."/>
            <person name="Sondergaard T.E."/>
            <person name="Sorensen J.L."/>
            <person name="Fitzpatrick D.A."/>
            <person name="Frisvad J.C."/>
            <person name="Nielsen K.L."/>
        </authorList>
    </citation>
    <scope>NUCLEOTIDE SEQUENCE</scope>
    <source>
        <strain evidence="4">IBT 29677</strain>
    </source>
</reference>
<dbReference type="InterPro" id="IPR057571">
    <property type="entry name" value="SDR_PhqE-like"/>
</dbReference>
<dbReference type="GO" id="GO:0016491">
    <property type="term" value="F:oxidoreductase activity"/>
    <property type="evidence" value="ECO:0007669"/>
    <property type="project" value="UniProtKB-KW"/>
</dbReference>
<proteinExistence type="inferred from homology"/>
<dbReference type="Gene3D" id="3.40.50.720">
    <property type="entry name" value="NAD(P)-binding Rossmann-like Domain"/>
    <property type="match status" value="1"/>
</dbReference>
<name>A0A9X0BBZ2_9EURO</name>
<reference evidence="4" key="1">
    <citation type="submission" date="2022-12" db="EMBL/GenBank/DDBJ databases">
        <authorList>
            <person name="Petersen C."/>
        </authorList>
    </citation>
    <scope>NUCLEOTIDE SEQUENCE</scope>
    <source>
        <strain evidence="4">IBT 29677</strain>
    </source>
</reference>
<gene>
    <name evidence="4" type="ORF">N7509_003939</name>
</gene>
<organism evidence="4 5">
    <name type="scientific">Penicillium cosmopolitanum</name>
    <dbReference type="NCBI Taxonomy" id="1131564"/>
    <lineage>
        <taxon>Eukaryota</taxon>
        <taxon>Fungi</taxon>
        <taxon>Dikarya</taxon>
        <taxon>Ascomycota</taxon>
        <taxon>Pezizomycotina</taxon>
        <taxon>Eurotiomycetes</taxon>
        <taxon>Eurotiomycetidae</taxon>
        <taxon>Eurotiales</taxon>
        <taxon>Aspergillaceae</taxon>
        <taxon>Penicillium</taxon>
    </lineage>
</organism>
<evidence type="ECO:0000313" key="5">
    <source>
        <dbReference type="Proteomes" id="UP001147747"/>
    </source>
</evidence>
<dbReference type="Pfam" id="PF23441">
    <property type="entry name" value="SDR"/>
    <property type="match status" value="1"/>
</dbReference>
<accession>A0A9X0BBZ2</accession>
<dbReference type="EMBL" id="JAPZBU010000005">
    <property type="protein sequence ID" value="KAJ5404068.1"/>
    <property type="molecule type" value="Genomic_DNA"/>
</dbReference>
<dbReference type="InterPro" id="IPR051122">
    <property type="entry name" value="SDR_DHRS6-like"/>
</dbReference>
<dbReference type="CDD" id="cd05233">
    <property type="entry name" value="SDR_c"/>
    <property type="match status" value="1"/>
</dbReference>
<evidence type="ECO:0000256" key="3">
    <source>
        <dbReference type="ARBA" id="ARBA00023002"/>
    </source>
</evidence>
<protein>
    <submittedName>
        <fullName evidence="4">Dehydrogenase with different specificitie</fullName>
    </submittedName>
</protein>
<comment type="similarity">
    <text evidence="1">Belongs to the short-chain dehydrogenases/reductases (SDR) family.</text>
</comment>
<dbReference type="OrthoDB" id="294295at2759"/>
<sequence length="268" mass="28945">MSEIKFKSINKLQGSRVVLFGGTLGIGLAVAAAALEHGASVFVTSSKQAHVDSAISDLKQSYPTEEFYRRIDGAVCDLGSVETLEQNLVQLFERATNGSTDGMERLVDHVVFTAGDLLQVVPLQDSTAESIVKSGTVRFLAPLIIGKLAPRYLRISNRSSITITAGSMARRPDKGWSVLAAFASGQEGMRLGMGKDLAPIRVNVVSPGVVQTPLLSRLSEEDKRRWQDVLLTGELGWPEDVAEAYIYSMKDRSATGALIDSSDGRIFN</sequence>
<dbReference type="PANTHER" id="PTHR43477:SF1">
    <property type="entry name" value="DIHYDROANTICAPSIN 7-DEHYDROGENASE"/>
    <property type="match status" value="1"/>
</dbReference>